<protein>
    <recommendedName>
        <fullName evidence="2 10">FAD:protein FMN transferase</fullName>
        <ecNumber evidence="1 10">2.7.1.180</ecNumber>
    </recommendedName>
    <alternativeName>
        <fullName evidence="8 10">Flavin transferase</fullName>
    </alternativeName>
</protein>
<keyword evidence="12" id="KW-0732">Signal</keyword>
<comment type="similarity">
    <text evidence="10">Belongs to the ApbE family.</text>
</comment>
<evidence type="ECO:0000256" key="8">
    <source>
        <dbReference type="ARBA" id="ARBA00031306"/>
    </source>
</evidence>
<keyword evidence="14" id="KW-1185">Reference proteome</keyword>
<evidence type="ECO:0000256" key="5">
    <source>
        <dbReference type="ARBA" id="ARBA00022723"/>
    </source>
</evidence>
<feature type="binding site" evidence="11">
    <location>
        <position position="283"/>
    </location>
    <ligand>
        <name>Mg(2+)</name>
        <dbReference type="ChEBI" id="CHEBI:18420"/>
    </ligand>
</feature>
<dbReference type="EC" id="2.7.1.180" evidence="1 10"/>
<reference evidence="13 14" key="1">
    <citation type="submission" date="2018-03" db="EMBL/GenBank/DDBJ databases">
        <title>Genomic Encyclopedia of Archaeal and Bacterial Type Strains, Phase II (KMG-II): from individual species to whole genera.</title>
        <authorList>
            <person name="Goeker M."/>
        </authorList>
    </citation>
    <scope>NUCLEOTIDE SEQUENCE [LARGE SCALE GENOMIC DNA]</scope>
    <source>
        <strain evidence="13 14">DSM 29328</strain>
    </source>
</reference>
<gene>
    <name evidence="13" type="ORF">CLV78_103387</name>
</gene>
<evidence type="ECO:0000313" key="14">
    <source>
        <dbReference type="Proteomes" id="UP000239480"/>
    </source>
</evidence>
<dbReference type="AlphaFoldDB" id="A0A2T0RTI9"/>
<dbReference type="GO" id="GO:0016740">
    <property type="term" value="F:transferase activity"/>
    <property type="evidence" value="ECO:0007669"/>
    <property type="project" value="UniProtKB-UniRule"/>
</dbReference>
<comment type="catalytic activity">
    <reaction evidence="9 10">
        <text>L-threonyl-[protein] + FAD = FMN-L-threonyl-[protein] + AMP + H(+)</text>
        <dbReference type="Rhea" id="RHEA:36847"/>
        <dbReference type="Rhea" id="RHEA-COMP:11060"/>
        <dbReference type="Rhea" id="RHEA-COMP:11061"/>
        <dbReference type="ChEBI" id="CHEBI:15378"/>
        <dbReference type="ChEBI" id="CHEBI:30013"/>
        <dbReference type="ChEBI" id="CHEBI:57692"/>
        <dbReference type="ChEBI" id="CHEBI:74257"/>
        <dbReference type="ChEBI" id="CHEBI:456215"/>
        <dbReference type="EC" id="2.7.1.180"/>
    </reaction>
</comment>
<dbReference type="PROSITE" id="PS51318">
    <property type="entry name" value="TAT"/>
    <property type="match status" value="1"/>
</dbReference>
<dbReference type="GO" id="GO:0046872">
    <property type="term" value="F:metal ion binding"/>
    <property type="evidence" value="ECO:0007669"/>
    <property type="project" value="UniProtKB-UniRule"/>
</dbReference>
<dbReference type="PANTHER" id="PTHR30040">
    <property type="entry name" value="THIAMINE BIOSYNTHESIS LIPOPROTEIN APBE"/>
    <property type="match status" value="1"/>
</dbReference>
<name>A0A2T0RTI9_9RHOB</name>
<keyword evidence="5 10" id="KW-0479">Metal-binding</keyword>
<feature type="signal peptide" evidence="12">
    <location>
        <begin position="1"/>
        <end position="24"/>
    </location>
</feature>
<organism evidence="13 14">
    <name type="scientific">Aliiruegeria haliotis</name>
    <dbReference type="NCBI Taxonomy" id="1280846"/>
    <lineage>
        <taxon>Bacteria</taxon>
        <taxon>Pseudomonadati</taxon>
        <taxon>Pseudomonadota</taxon>
        <taxon>Alphaproteobacteria</taxon>
        <taxon>Rhodobacterales</taxon>
        <taxon>Roseobacteraceae</taxon>
        <taxon>Aliiruegeria</taxon>
    </lineage>
</organism>
<dbReference type="PIRSF" id="PIRSF006268">
    <property type="entry name" value="ApbE"/>
    <property type="match status" value="1"/>
</dbReference>
<evidence type="ECO:0000256" key="6">
    <source>
        <dbReference type="ARBA" id="ARBA00022827"/>
    </source>
</evidence>
<feature type="binding site" evidence="11">
    <location>
        <position position="171"/>
    </location>
    <ligand>
        <name>Mg(2+)</name>
        <dbReference type="ChEBI" id="CHEBI:18420"/>
    </ligand>
</feature>
<dbReference type="InterPro" id="IPR003374">
    <property type="entry name" value="ApbE-like_sf"/>
</dbReference>
<comment type="cofactor">
    <cofactor evidence="11">
        <name>Mg(2+)</name>
        <dbReference type="ChEBI" id="CHEBI:18420"/>
    </cofactor>
    <cofactor evidence="11">
        <name>Mn(2+)</name>
        <dbReference type="ChEBI" id="CHEBI:29035"/>
    </cofactor>
    <text evidence="11">Magnesium. Can also use manganese.</text>
</comment>
<dbReference type="Proteomes" id="UP000239480">
    <property type="component" value="Unassembled WGS sequence"/>
</dbReference>
<dbReference type="EMBL" id="PVTD01000003">
    <property type="protein sequence ID" value="PRY24519.1"/>
    <property type="molecule type" value="Genomic_DNA"/>
</dbReference>
<dbReference type="PANTHER" id="PTHR30040:SF2">
    <property type="entry name" value="FAD:PROTEIN FMN TRANSFERASE"/>
    <property type="match status" value="1"/>
</dbReference>
<feature type="binding site" evidence="11">
    <location>
        <position position="279"/>
    </location>
    <ligand>
        <name>Mg(2+)</name>
        <dbReference type="ChEBI" id="CHEBI:18420"/>
    </ligand>
</feature>
<keyword evidence="7 10" id="KW-0460">Magnesium</keyword>
<evidence type="ECO:0000256" key="9">
    <source>
        <dbReference type="ARBA" id="ARBA00048540"/>
    </source>
</evidence>
<dbReference type="SUPFAM" id="SSF143631">
    <property type="entry name" value="ApbE-like"/>
    <property type="match status" value="1"/>
</dbReference>
<feature type="chain" id="PRO_5039939580" description="FAD:protein FMN transferase" evidence="12">
    <location>
        <begin position="25"/>
        <end position="309"/>
    </location>
</feature>
<dbReference type="OrthoDB" id="9778595at2"/>
<keyword evidence="4 10" id="KW-0808">Transferase</keyword>
<evidence type="ECO:0000313" key="13">
    <source>
        <dbReference type="EMBL" id="PRY24519.1"/>
    </source>
</evidence>
<dbReference type="Pfam" id="PF02424">
    <property type="entry name" value="ApbE"/>
    <property type="match status" value="1"/>
</dbReference>
<evidence type="ECO:0000256" key="3">
    <source>
        <dbReference type="ARBA" id="ARBA00022630"/>
    </source>
</evidence>
<evidence type="ECO:0000256" key="11">
    <source>
        <dbReference type="PIRSR" id="PIRSR006268-2"/>
    </source>
</evidence>
<evidence type="ECO:0000256" key="10">
    <source>
        <dbReference type="PIRNR" id="PIRNR006268"/>
    </source>
</evidence>
<keyword evidence="13" id="KW-0449">Lipoprotein</keyword>
<evidence type="ECO:0000256" key="12">
    <source>
        <dbReference type="SAM" id="SignalP"/>
    </source>
</evidence>
<evidence type="ECO:0000256" key="4">
    <source>
        <dbReference type="ARBA" id="ARBA00022679"/>
    </source>
</evidence>
<dbReference type="Gene3D" id="3.10.520.10">
    <property type="entry name" value="ApbE-like domains"/>
    <property type="match status" value="1"/>
</dbReference>
<dbReference type="InterPro" id="IPR024932">
    <property type="entry name" value="ApbE"/>
</dbReference>
<dbReference type="RefSeq" id="WP_106204873.1">
    <property type="nucleotide sequence ID" value="NZ_PVTD01000003.1"/>
</dbReference>
<dbReference type="InterPro" id="IPR006311">
    <property type="entry name" value="TAT_signal"/>
</dbReference>
<evidence type="ECO:0000256" key="1">
    <source>
        <dbReference type="ARBA" id="ARBA00011955"/>
    </source>
</evidence>
<accession>A0A2T0RTI9</accession>
<evidence type="ECO:0000256" key="7">
    <source>
        <dbReference type="ARBA" id="ARBA00022842"/>
    </source>
</evidence>
<keyword evidence="3 10" id="KW-0285">Flavoprotein</keyword>
<sequence length="309" mass="32065">MSRSLSRRRFLAIAASAAAAPAIAGPQAAQWRGVALGAGASMRLEGIAPRQAEPIFAAVADELRRLESIFSLYDAGSALVHLNRSGRLDHPPAELLEVLSLSERLHHVTRGAFDPTIQPIWRLQAEAAARGEVPVSDALARAMARTGWDAVRFDSKAVVFTRPGMEMTLNGVAQGYITDRISALLQGRGLHDVLIDMGEIAASGTRGNGASWVAGIAHPDGQVIRRVTLKDRALATSSPSGTLLDAAGKVGHILDPGTGEAVARHGLVSVSAEKASVADGLSTGCCLLAPNTAAAAIAATPTARLEAMA</sequence>
<keyword evidence="6 10" id="KW-0274">FAD</keyword>
<proteinExistence type="inferred from homology"/>
<evidence type="ECO:0000256" key="2">
    <source>
        <dbReference type="ARBA" id="ARBA00016337"/>
    </source>
</evidence>
<comment type="caution">
    <text evidence="13">The sequence shown here is derived from an EMBL/GenBank/DDBJ whole genome shotgun (WGS) entry which is preliminary data.</text>
</comment>